<evidence type="ECO:0000259" key="6">
    <source>
        <dbReference type="Pfam" id="PF07291"/>
    </source>
</evidence>
<evidence type="ECO:0000256" key="5">
    <source>
        <dbReference type="SAM" id="Phobius"/>
    </source>
</evidence>
<feature type="transmembrane region" description="Helical" evidence="5">
    <location>
        <begin position="112"/>
        <end position="129"/>
    </location>
</feature>
<feature type="domain" description="Methylamine utilisation protein MauE" evidence="6">
    <location>
        <begin position="3"/>
        <end position="128"/>
    </location>
</feature>
<evidence type="ECO:0000313" key="7">
    <source>
        <dbReference type="EMBL" id="MCY9520920.1"/>
    </source>
</evidence>
<protein>
    <recommendedName>
        <fullName evidence="6">Methylamine utilisation protein MauE domain-containing protein</fullName>
    </recommendedName>
</protein>
<evidence type="ECO:0000256" key="4">
    <source>
        <dbReference type="ARBA" id="ARBA00023136"/>
    </source>
</evidence>
<keyword evidence="4 5" id="KW-0472">Membrane</keyword>
<comment type="subcellular location">
    <subcellularLocation>
        <location evidence="1">Membrane</location>
        <topology evidence="1">Multi-pass membrane protein</topology>
    </subcellularLocation>
</comment>
<feature type="transmembrane region" description="Helical" evidence="5">
    <location>
        <begin position="141"/>
        <end position="162"/>
    </location>
</feature>
<comment type="caution">
    <text evidence="7">The sequence shown here is derived from an EMBL/GenBank/DDBJ whole genome shotgun (WGS) entry which is preliminary data.</text>
</comment>
<name>A0ABT4DVY1_9BACL</name>
<dbReference type="EMBL" id="JAMDLW010000019">
    <property type="protein sequence ID" value="MCY9520920.1"/>
    <property type="molecule type" value="Genomic_DNA"/>
</dbReference>
<evidence type="ECO:0000256" key="1">
    <source>
        <dbReference type="ARBA" id="ARBA00004141"/>
    </source>
</evidence>
<organism evidence="7 8">
    <name type="scientific">Paenibacillus apiarius</name>
    <dbReference type="NCBI Taxonomy" id="46240"/>
    <lineage>
        <taxon>Bacteria</taxon>
        <taxon>Bacillati</taxon>
        <taxon>Bacillota</taxon>
        <taxon>Bacilli</taxon>
        <taxon>Bacillales</taxon>
        <taxon>Paenibacillaceae</taxon>
        <taxon>Paenibacillus</taxon>
    </lineage>
</organism>
<evidence type="ECO:0000256" key="3">
    <source>
        <dbReference type="ARBA" id="ARBA00022989"/>
    </source>
</evidence>
<dbReference type="Proteomes" id="UP001207626">
    <property type="component" value="Unassembled WGS sequence"/>
</dbReference>
<proteinExistence type="predicted"/>
<evidence type="ECO:0000256" key="2">
    <source>
        <dbReference type="ARBA" id="ARBA00022692"/>
    </source>
</evidence>
<dbReference type="Pfam" id="PF07291">
    <property type="entry name" value="MauE"/>
    <property type="match status" value="1"/>
</dbReference>
<keyword evidence="8" id="KW-1185">Reference proteome</keyword>
<evidence type="ECO:0000313" key="8">
    <source>
        <dbReference type="Proteomes" id="UP001207626"/>
    </source>
</evidence>
<keyword evidence="2 5" id="KW-0812">Transmembrane</keyword>
<reference evidence="7 8" key="1">
    <citation type="submission" date="2022-05" db="EMBL/GenBank/DDBJ databases">
        <title>Genome Sequencing of Bee-Associated Microbes.</title>
        <authorList>
            <person name="Dunlap C."/>
        </authorList>
    </citation>
    <scope>NUCLEOTIDE SEQUENCE [LARGE SCALE GENOMIC DNA]</scope>
    <source>
        <strain evidence="7 8">NRRL NRS-1438</strain>
    </source>
</reference>
<dbReference type="InterPro" id="IPR009908">
    <property type="entry name" value="Methylamine_util_MauE"/>
</dbReference>
<gene>
    <name evidence="7" type="ORF">M5X09_14780</name>
</gene>
<sequence length="168" mass="18889">MTLFIFMRVFLATIMIAAACLKLLSIPSFKRTLLQLGIFVRNPLIGVLVIVGLEFATGILMFWDAVHRWGLLLNVILIAGYCWAVWRTVRTKMAITCNCFGDLMPDQLGKKTVYRIALLFLITIALYWGDTSIKSTDGFEILIAMLISIAVIAFTALSKSFIDYKKIV</sequence>
<feature type="transmembrane region" description="Helical" evidence="5">
    <location>
        <begin position="44"/>
        <end position="63"/>
    </location>
</feature>
<dbReference type="RefSeq" id="WP_087435607.1">
    <property type="nucleotide sequence ID" value="NZ_JAMDLV010000036.1"/>
</dbReference>
<accession>A0ABT4DVY1</accession>
<keyword evidence="3 5" id="KW-1133">Transmembrane helix</keyword>
<feature type="transmembrane region" description="Helical" evidence="5">
    <location>
        <begin position="69"/>
        <end position="86"/>
    </location>
</feature>
<feature type="transmembrane region" description="Helical" evidence="5">
    <location>
        <begin position="6"/>
        <end position="24"/>
    </location>
</feature>